<evidence type="ECO:0000256" key="2">
    <source>
        <dbReference type="ARBA" id="ARBA00007935"/>
    </source>
</evidence>
<dbReference type="PANTHER" id="PTHR30472">
    <property type="entry name" value="FERRIC ENTEROBACTIN TRANSPORT SYSTEM PERMEASE PROTEIN"/>
    <property type="match status" value="1"/>
</dbReference>
<evidence type="ECO:0000256" key="9">
    <source>
        <dbReference type="SAM" id="Phobius"/>
    </source>
</evidence>
<dbReference type="GO" id="GO:0005886">
    <property type="term" value="C:plasma membrane"/>
    <property type="evidence" value="ECO:0007669"/>
    <property type="project" value="UniProtKB-SubCell"/>
</dbReference>
<feature type="transmembrane region" description="Helical" evidence="9">
    <location>
        <begin position="344"/>
        <end position="364"/>
    </location>
</feature>
<feature type="transmembrane region" description="Helical" evidence="9">
    <location>
        <begin position="132"/>
        <end position="152"/>
    </location>
</feature>
<dbReference type="InterPro" id="IPR000522">
    <property type="entry name" value="ABC_transptr_permease_BtuC"/>
</dbReference>
<keyword evidence="3" id="KW-0813">Transport</keyword>
<evidence type="ECO:0000256" key="6">
    <source>
        <dbReference type="ARBA" id="ARBA00022989"/>
    </source>
</evidence>
<sequence>MDRTALRQGRARRTHSPGVHVRRPALRTTLRQAAARLSGNKMGQSLKRTLDPGLLSGALSAAAVIFGAILLREPLQTSLAADSVEEQFERLILLHATLPRITMAILCGAGLALSGTILQQVLRNPLVAPDTVAVNAGARLALALAAVLAPGLLGFGRDLVAIAGAAVSTLLVLAIAGSRRYSPLSMILAGLVVSLYCGAASTVLVLLKDRYLVGLFIWGSGSLSQQSWEPAIQLALRLLACGLPLAMLMRPLSVMDAGEEAARAVGVPVERVRIFAVGLAVLMAAFVTSAVGVIGFIGLAAPALATLCGAERFVARCFWSTIFGALLLVVTDLAVQVTGGDGGAFIPTGAVTAVIGSPLLLVFLSRLRSREPQLLAVDASMPVRTPHPARNAPVWAFLAAGALLCLCFLPLIGRAPDGSWFILPANMFGEIMPWRLPRTLGAAGAGGLLAIGGYILQRVTQNPMASPEIIGVSAGAIMGAAIVLALGGAASEISLGLAAAAGSFAALVFVLNIAFRGPAAPERMLLAGVALTALVDAAVGVFSASGSPSAVLLLAWMAGSAGGVDMTMAASACAAALIFLCVALLGSRWLAVLPLGTPVAAGVGVRVPLALSSLFALVAVMTAIATPVIGPLTFVGLMAPHMVRLLGVRSAPAGLVASALTGAALMTIADSLARTIAFPLQLPTGVLASLISGPVLLLLIAKGRKQ</sequence>
<dbReference type="OrthoDB" id="9811721at2"/>
<name>A0A2S7K1D2_9PROT</name>
<keyword evidence="6 9" id="KW-1133">Transmembrane helix</keyword>
<dbReference type="Gene3D" id="1.10.3470.10">
    <property type="entry name" value="ABC transporter involved in vitamin B12 uptake, BtuC"/>
    <property type="match status" value="2"/>
</dbReference>
<evidence type="ECO:0000256" key="7">
    <source>
        <dbReference type="ARBA" id="ARBA00023136"/>
    </source>
</evidence>
<feature type="transmembrane region" description="Helical" evidence="9">
    <location>
        <begin position="651"/>
        <end position="669"/>
    </location>
</feature>
<feature type="transmembrane region" description="Helical" evidence="9">
    <location>
        <begin position="184"/>
        <end position="207"/>
    </location>
</feature>
<feature type="transmembrane region" description="Helical" evidence="9">
    <location>
        <begin position="92"/>
        <end position="112"/>
    </location>
</feature>
<feature type="transmembrane region" description="Helical" evidence="9">
    <location>
        <begin position="159"/>
        <end position="178"/>
    </location>
</feature>
<keyword evidence="7 9" id="KW-0472">Membrane</keyword>
<evidence type="ECO:0000256" key="1">
    <source>
        <dbReference type="ARBA" id="ARBA00004651"/>
    </source>
</evidence>
<dbReference type="CDD" id="cd06550">
    <property type="entry name" value="TM_ABC_iron-siderophores_like"/>
    <property type="match status" value="2"/>
</dbReference>
<dbReference type="PANTHER" id="PTHR30472:SF37">
    <property type="entry name" value="FE(3+) DICITRATE TRANSPORT SYSTEM PERMEASE PROTEIN FECD-RELATED"/>
    <property type="match status" value="1"/>
</dbReference>
<feature type="transmembrane region" description="Helical" evidence="9">
    <location>
        <begin position="525"/>
        <end position="546"/>
    </location>
</feature>
<proteinExistence type="inferred from homology"/>
<evidence type="ECO:0000256" key="5">
    <source>
        <dbReference type="ARBA" id="ARBA00022692"/>
    </source>
</evidence>
<feature type="compositionally biased region" description="Basic residues" evidence="8">
    <location>
        <begin position="9"/>
        <end position="21"/>
    </location>
</feature>
<organism evidence="10 11">
    <name type="scientific">Hyphococcus luteus</name>
    <dbReference type="NCBI Taxonomy" id="2058213"/>
    <lineage>
        <taxon>Bacteria</taxon>
        <taxon>Pseudomonadati</taxon>
        <taxon>Pseudomonadota</taxon>
        <taxon>Alphaproteobacteria</taxon>
        <taxon>Parvularculales</taxon>
        <taxon>Parvularculaceae</taxon>
        <taxon>Hyphococcus</taxon>
    </lineage>
</organism>
<dbReference type="GO" id="GO:0033214">
    <property type="term" value="P:siderophore-iron import into cell"/>
    <property type="evidence" value="ECO:0007669"/>
    <property type="project" value="TreeGrafter"/>
</dbReference>
<feature type="transmembrane region" description="Helical" evidence="9">
    <location>
        <begin position="615"/>
        <end position="639"/>
    </location>
</feature>
<comment type="caution">
    <text evidence="10">The sequence shown here is derived from an EMBL/GenBank/DDBJ whole genome shotgun (WGS) entry which is preliminary data.</text>
</comment>
<dbReference type="AlphaFoldDB" id="A0A2S7K1D2"/>
<dbReference type="Pfam" id="PF01032">
    <property type="entry name" value="FecCD"/>
    <property type="match status" value="2"/>
</dbReference>
<comment type="subcellular location">
    <subcellularLocation>
        <location evidence="1">Cell membrane</location>
        <topology evidence="1">Multi-pass membrane protein</topology>
    </subcellularLocation>
</comment>
<dbReference type="SUPFAM" id="SSF81345">
    <property type="entry name" value="ABC transporter involved in vitamin B12 uptake, BtuC"/>
    <property type="match status" value="2"/>
</dbReference>
<feature type="transmembrane region" description="Helical" evidence="9">
    <location>
        <begin position="493"/>
        <end position="513"/>
    </location>
</feature>
<evidence type="ECO:0000256" key="3">
    <source>
        <dbReference type="ARBA" id="ARBA00022448"/>
    </source>
</evidence>
<feature type="region of interest" description="Disordered" evidence="8">
    <location>
        <begin position="1"/>
        <end position="21"/>
    </location>
</feature>
<feature type="transmembrane region" description="Helical" evidence="9">
    <location>
        <begin position="681"/>
        <end position="701"/>
    </location>
</feature>
<feature type="transmembrane region" description="Helical" evidence="9">
    <location>
        <begin position="394"/>
        <end position="416"/>
    </location>
</feature>
<keyword evidence="4" id="KW-1003">Cell membrane</keyword>
<accession>A0A2S7K1D2</accession>
<keyword evidence="5 9" id="KW-0812">Transmembrane</keyword>
<reference evidence="10 11" key="1">
    <citation type="submission" date="2017-12" db="EMBL/GenBank/DDBJ databases">
        <authorList>
            <person name="Hurst M.R.H."/>
        </authorList>
    </citation>
    <scope>NUCLEOTIDE SEQUENCE [LARGE SCALE GENOMIC DNA]</scope>
    <source>
        <strain evidence="10 11">SY-3-19</strain>
    </source>
</reference>
<feature type="transmembrane region" description="Helical" evidence="9">
    <location>
        <begin position="468"/>
        <end position="487"/>
    </location>
</feature>
<feature type="transmembrane region" description="Helical" evidence="9">
    <location>
        <begin position="317"/>
        <end position="338"/>
    </location>
</feature>
<feature type="transmembrane region" description="Helical" evidence="9">
    <location>
        <begin position="272"/>
        <end position="305"/>
    </location>
</feature>
<dbReference type="Proteomes" id="UP000239504">
    <property type="component" value="Unassembled WGS sequence"/>
</dbReference>
<protein>
    <submittedName>
        <fullName evidence="10">Fe(3+)-hydroxamate ABC transporter permease FhuB</fullName>
    </submittedName>
</protein>
<keyword evidence="11" id="KW-1185">Reference proteome</keyword>
<dbReference type="InterPro" id="IPR037294">
    <property type="entry name" value="ABC_BtuC-like"/>
</dbReference>
<feature type="transmembrane region" description="Helical" evidence="9">
    <location>
        <begin position="436"/>
        <end position="456"/>
    </location>
</feature>
<feature type="transmembrane region" description="Helical" evidence="9">
    <location>
        <begin position="53"/>
        <end position="71"/>
    </location>
</feature>
<comment type="similarity">
    <text evidence="2">Belongs to the binding-protein-dependent transport system permease family. FecCD subfamily.</text>
</comment>
<gene>
    <name evidence="10" type="ORF">CW354_18375</name>
</gene>
<evidence type="ECO:0000256" key="4">
    <source>
        <dbReference type="ARBA" id="ARBA00022475"/>
    </source>
</evidence>
<feature type="transmembrane region" description="Helical" evidence="9">
    <location>
        <begin position="592"/>
        <end position="609"/>
    </location>
</feature>
<evidence type="ECO:0000313" key="10">
    <source>
        <dbReference type="EMBL" id="PQA86310.1"/>
    </source>
</evidence>
<evidence type="ECO:0000256" key="8">
    <source>
        <dbReference type="SAM" id="MobiDB-lite"/>
    </source>
</evidence>
<dbReference type="EMBL" id="PJCH01000015">
    <property type="protein sequence ID" value="PQA86310.1"/>
    <property type="molecule type" value="Genomic_DNA"/>
</dbReference>
<dbReference type="NCBIfam" id="NF007866">
    <property type="entry name" value="PRK10577.1-2"/>
    <property type="match status" value="1"/>
</dbReference>
<evidence type="ECO:0000313" key="11">
    <source>
        <dbReference type="Proteomes" id="UP000239504"/>
    </source>
</evidence>
<dbReference type="GO" id="GO:0022857">
    <property type="term" value="F:transmembrane transporter activity"/>
    <property type="evidence" value="ECO:0007669"/>
    <property type="project" value="InterPro"/>
</dbReference>
<feature type="transmembrane region" description="Helical" evidence="9">
    <location>
        <begin position="566"/>
        <end position="585"/>
    </location>
</feature>